<keyword evidence="5" id="KW-1185">Reference proteome</keyword>
<dbReference type="GeneID" id="111249492"/>
<keyword evidence="2 3" id="KW-0732">Signal</keyword>
<evidence type="ECO:0000313" key="5">
    <source>
        <dbReference type="Proteomes" id="UP000594260"/>
    </source>
</evidence>
<evidence type="ECO:0000313" key="4">
    <source>
        <dbReference type="EnsemblMetazoa" id="XP_022659153"/>
    </source>
</evidence>
<dbReference type="InParanoid" id="A0A7M7K0Q2"/>
<sequence length="156" mass="17606">MVLTRTWLACLLVVMALTVPQTLGLNPIRSVRSEEPPRFKLCGNRLASLVISLCQSYGGIGRKRSGYYLNSFNDTMPLTERSKVYGPAKEHWNLVVLGAMDPLMTRRRRRRSGDDDVCSDPAIAQTKLRCICCPTYNERGCTKEQLLEFCQSSTEL</sequence>
<dbReference type="KEGG" id="vde:111249492"/>
<organism evidence="4 5">
    <name type="scientific">Varroa destructor</name>
    <name type="common">Honeybee mite</name>
    <dbReference type="NCBI Taxonomy" id="109461"/>
    <lineage>
        <taxon>Eukaryota</taxon>
        <taxon>Metazoa</taxon>
        <taxon>Ecdysozoa</taxon>
        <taxon>Arthropoda</taxon>
        <taxon>Chelicerata</taxon>
        <taxon>Arachnida</taxon>
        <taxon>Acari</taxon>
        <taxon>Parasitiformes</taxon>
        <taxon>Mesostigmata</taxon>
        <taxon>Gamasina</taxon>
        <taxon>Dermanyssoidea</taxon>
        <taxon>Varroidae</taxon>
        <taxon>Varroa</taxon>
    </lineage>
</organism>
<dbReference type="SUPFAM" id="SSF56994">
    <property type="entry name" value="Insulin-like"/>
    <property type="match status" value="1"/>
</dbReference>
<dbReference type="Proteomes" id="UP000594260">
    <property type="component" value="Unplaced"/>
</dbReference>
<feature type="chain" id="PRO_5029734724" evidence="3">
    <location>
        <begin position="25"/>
        <end position="156"/>
    </location>
</feature>
<dbReference type="RefSeq" id="XP_022659153.1">
    <property type="nucleotide sequence ID" value="XM_022803418.1"/>
</dbReference>
<evidence type="ECO:0000256" key="2">
    <source>
        <dbReference type="ARBA" id="ARBA00022729"/>
    </source>
</evidence>
<dbReference type="InterPro" id="IPR036438">
    <property type="entry name" value="Insulin-like_sf"/>
</dbReference>
<reference evidence="4" key="1">
    <citation type="submission" date="2021-01" db="UniProtKB">
        <authorList>
            <consortium name="EnsemblMetazoa"/>
        </authorList>
    </citation>
    <scope>IDENTIFICATION</scope>
</reference>
<evidence type="ECO:0000256" key="3">
    <source>
        <dbReference type="SAM" id="SignalP"/>
    </source>
</evidence>
<accession>A0A7M7K0Q2</accession>
<keyword evidence="1" id="KW-0165">Cleavage on pair of basic residues</keyword>
<dbReference type="EnsemblMetazoa" id="XM_022803418">
    <property type="protein sequence ID" value="XP_022659153"/>
    <property type="gene ID" value="LOC111249492"/>
</dbReference>
<dbReference type="AlphaFoldDB" id="A0A7M7K0Q2"/>
<proteinExistence type="predicted"/>
<name>A0A7M7K0Q2_VARDE</name>
<feature type="signal peptide" evidence="3">
    <location>
        <begin position="1"/>
        <end position="24"/>
    </location>
</feature>
<evidence type="ECO:0000256" key="1">
    <source>
        <dbReference type="ARBA" id="ARBA00022685"/>
    </source>
</evidence>
<dbReference type="Gene3D" id="1.10.100.10">
    <property type="entry name" value="Insulin-like"/>
    <property type="match status" value="1"/>
</dbReference>
<protein>
    <submittedName>
        <fullName evidence="4">Uncharacterized protein</fullName>
    </submittedName>
</protein>